<dbReference type="PANTHER" id="PTHR12755">
    <property type="entry name" value="CLEAVAGE/POLYADENYLATION FACTOR IA SUBUNIT CLP1P"/>
    <property type="match status" value="1"/>
</dbReference>
<dbReference type="InterPro" id="IPR027417">
    <property type="entry name" value="P-loop_NTPase"/>
</dbReference>
<dbReference type="Pfam" id="PF24419">
    <property type="entry name" value="Cupin_NOL9"/>
    <property type="match status" value="1"/>
</dbReference>
<dbReference type="GeneTree" id="ENSGT00940000153668"/>
<sequence length="420" mass="46051">MSFSCFRGKCLLSCLYGRLEVYGFTIEEGQQSYSRFSPSSHCPLTITALGDSPNPSKTKNFKCCSLFFVFCLETRKRLFSEVDSDSSVILLVPLDTPLTRFLTSFPDLKELFGLSTVELVLNWPTWLNKGEVKNHDPTAETAGGMLMSQTYREALSSVLDGFPVILVCSAKNVGKSTFNRHLINTLLNHTASVEYLECDLGQTEFTPSGCLSLSTVREPLLGMYCTAFLLHLFYGQSSCETDLDRYLEEMPIVINTMGWVKGHQLQSPEPGSVRPLHGFTPYQVPHSAVAVGVTHCEVAPTHVLYAANASLVGLCFLNEKVSGRGGPVLFSQTPVCPCVGFGVLWGVDMAHGLYFLVTPVSPSVIRQVNCLLLGAVTLPNILLTGQPPYVTMDYNFELTGAGKIHVFKGLARPVIFISSE</sequence>
<dbReference type="Pfam" id="PF25467">
    <property type="entry name" value="NOL9_C"/>
    <property type="match status" value="1"/>
</dbReference>
<evidence type="ECO:0000256" key="8">
    <source>
        <dbReference type="ARBA" id="ARBA00023242"/>
    </source>
</evidence>
<evidence type="ECO:0000256" key="6">
    <source>
        <dbReference type="ARBA" id="ARBA00022777"/>
    </source>
</evidence>
<keyword evidence="7" id="KW-0067">ATP-binding</keyword>
<dbReference type="GO" id="GO:0005730">
    <property type="term" value="C:nucleolus"/>
    <property type="evidence" value="ECO:0007669"/>
    <property type="project" value="UniProtKB-SubCell"/>
</dbReference>
<evidence type="ECO:0000256" key="9">
    <source>
        <dbReference type="ARBA" id="ARBA00071212"/>
    </source>
</evidence>
<dbReference type="GO" id="GO:0005524">
    <property type="term" value="F:ATP binding"/>
    <property type="evidence" value="ECO:0007669"/>
    <property type="project" value="UniProtKB-KW"/>
</dbReference>
<evidence type="ECO:0000259" key="12">
    <source>
        <dbReference type="Pfam" id="PF25467"/>
    </source>
</evidence>
<evidence type="ECO:0000313" key="14">
    <source>
        <dbReference type="Proteomes" id="UP000314982"/>
    </source>
</evidence>
<dbReference type="GO" id="GO:0000448">
    <property type="term" value="P:cleavage in ITS2 between 5.8S rRNA and LSU-rRNA of tricistronic rRNA transcript (SSU-rRNA, 5.8S rRNA, LSU-rRNA)"/>
    <property type="evidence" value="ECO:0007669"/>
    <property type="project" value="TreeGrafter"/>
</dbReference>
<name>A0A4W5MJX5_9TELE</name>
<evidence type="ECO:0000313" key="13">
    <source>
        <dbReference type="Ensembl" id="ENSHHUP00000037625.1"/>
    </source>
</evidence>
<keyword evidence="4" id="KW-0808">Transferase</keyword>
<protein>
    <recommendedName>
        <fullName evidence="9">Polynucleotide 5'-hydroxyl-kinase NOL9</fullName>
    </recommendedName>
</protein>
<evidence type="ECO:0000256" key="4">
    <source>
        <dbReference type="ARBA" id="ARBA00022679"/>
    </source>
</evidence>
<dbReference type="STRING" id="62062.ENSHHUP00000037625"/>
<dbReference type="GO" id="GO:0051731">
    <property type="term" value="F:polynucleotide 5'-hydroxyl-kinase activity"/>
    <property type="evidence" value="ECO:0007669"/>
    <property type="project" value="InterPro"/>
</dbReference>
<evidence type="ECO:0000256" key="2">
    <source>
        <dbReference type="ARBA" id="ARBA00011003"/>
    </source>
</evidence>
<accession>A0A4W5MJX5</accession>
<evidence type="ECO:0000256" key="3">
    <source>
        <dbReference type="ARBA" id="ARBA00022552"/>
    </source>
</evidence>
<dbReference type="InterPro" id="IPR045116">
    <property type="entry name" value="Clp1/Grc3"/>
</dbReference>
<evidence type="ECO:0000256" key="7">
    <source>
        <dbReference type="ARBA" id="ARBA00022840"/>
    </source>
</evidence>
<comment type="similarity">
    <text evidence="2">Belongs to the Clp1 family. NOL9/GRC3 subfamily.</text>
</comment>
<dbReference type="Pfam" id="PF16575">
    <property type="entry name" value="CLP1_P"/>
    <property type="match status" value="1"/>
</dbReference>
<evidence type="ECO:0000259" key="10">
    <source>
        <dbReference type="Pfam" id="PF16575"/>
    </source>
</evidence>
<reference evidence="14" key="1">
    <citation type="submission" date="2018-06" db="EMBL/GenBank/DDBJ databases">
        <title>Genome assembly of Danube salmon.</title>
        <authorList>
            <person name="Macqueen D.J."/>
            <person name="Gundappa M.K."/>
        </authorList>
    </citation>
    <scope>NUCLEOTIDE SEQUENCE [LARGE SCALE GENOMIC DNA]</scope>
</reference>
<dbReference type="InterPro" id="IPR057570">
    <property type="entry name" value="NOL9_C"/>
</dbReference>
<reference evidence="13" key="3">
    <citation type="submission" date="2025-09" db="UniProtKB">
        <authorList>
            <consortium name="Ensembl"/>
        </authorList>
    </citation>
    <scope>IDENTIFICATION</scope>
</reference>
<dbReference type="Proteomes" id="UP000314982">
    <property type="component" value="Unassembled WGS sequence"/>
</dbReference>
<evidence type="ECO:0000256" key="1">
    <source>
        <dbReference type="ARBA" id="ARBA00004604"/>
    </source>
</evidence>
<feature type="domain" description="NOL9 N-terminal" evidence="11">
    <location>
        <begin position="5"/>
        <end position="112"/>
    </location>
</feature>
<keyword evidence="14" id="KW-1185">Reference proteome</keyword>
<dbReference type="PANTHER" id="PTHR12755:SF3">
    <property type="entry name" value="POLYNUCLEOTIDE 5'-HYDROXYL-KINASE NOL9"/>
    <property type="match status" value="1"/>
</dbReference>
<feature type="domain" description="NOL9 C-terminal" evidence="12">
    <location>
        <begin position="280"/>
        <end position="379"/>
    </location>
</feature>
<dbReference type="Gene3D" id="3.40.50.300">
    <property type="entry name" value="P-loop containing nucleotide triphosphate hydrolases"/>
    <property type="match status" value="1"/>
</dbReference>
<dbReference type="Ensembl" id="ENSHHUT00000039122.1">
    <property type="protein sequence ID" value="ENSHHUP00000037625.1"/>
    <property type="gene ID" value="ENSHHUG00000023535.1"/>
</dbReference>
<dbReference type="InterPro" id="IPR057573">
    <property type="entry name" value="NOL9_N"/>
</dbReference>
<dbReference type="AlphaFoldDB" id="A0A4W5MJX5"/>
<keyword evidence="3" id="KW-0698">rRNA processing</keyword>
<keyword evidence="6" id="KW-0418">Kinase</keyword>
<feature type="domain" description="Clp1 P-loop" evidence="10">
    <location>
        <begin position="170"/>
        <end position="264"/>
    </location>
</feature>
<keyword evidence="5" id="KW-0547">Nucleotide-binding</keyword>
<evidence type="ECO:0000256" key="5">
    <source>
        <dbReference type="ARBA" id="ARBA00022741"/>
    </source>
</evidence>
<proteinExistence type="inferred from homology"/>
<organism evidence="13 14">
    <name type="scientific">Hucho hucho</name>
    <name type="common">huchen</name>
    <dbReference type="NCBI Taxonomy" id="62062"/>
    <lineage>
        <taxon>Eukaryota</taxon>
        <taxon>Metazoa</taxon>
        <taxon>Chordata</taxon>
        <taxon>Craniata</taxon>
        <taxon>Vertebrata</taxon>
        <taxon>Euteleostomi</taxon>
        <taxon>Actinopterygii</taxon>
        <taxon>Neopterygii</taxon>
        <taxon>Teleostei</taxon>
        <taxon>Protacanthopterygii</taxon>
        <taxon>Salmoniformes</taxon>
        <taxon>Salmonidae</taxon>
        <taxon>Salmoninae</taxon>
        <taxon>Hucho</taxon>
    </lineage>
</organism>
<evidence type="ECO:0000259" key="11">
    <source>
        <dbReference type="Pfam" id="PF24419"/>
    </source>
</evidence>
<comment type="subcellular location">
    <subcellularLocation>
        <location evidence="1">Nucleus</location>
        <location evidence="1">Nucleolus</location>
    </subcellularLocation>
</comment>
<reference evidence="13" key="2">
    <citation type="submission" date="2025-08" db="UniProtKB">
        <authorList>
            <consortium name="Ensembl"/>
        </authorList>
    </citation>
    <scope>IDENTIFICATION</scope>
</reference>
<dbReference type="InterPro" id="IPR032319">
    <property type="entry name" value="CLP1_P"/>
</dbReference>
<keyword evidence="8" id="KW-0539">Nucleus</keyword>